<dbReference type="InterPro" id="IPR011600">
    <property type="entry name" value="Pept_C14_caspase"/>
</dbReference>
<dbReference type="SUPFAM" id="SSF52129">
    <property type="entry name" value="Caspase-like"/>
    <property type="match status" value="1"/>
</dbReference>
<reference evidence="2" key="1">
    <citation type="journal article" date="2020" name="Nature">
        <title>Giant virus diversity and host interactions through global metagenomics.</title>
        <authorList>
            <person name="Schulz F."/>
            <person name="Roux S."/>
            <person name="Paez-Espino D."/>
            <person name="Jungbluth S."/>
            <person name="Walsh D.A."/>
            <person name="Denef V.J."/>
            <person name="McMahon K.D."/>
            <person name="Konstantinidis K.T."/>
            <person name="Eloe-Fadrosh E.A."/>
            <person name="Kyrpides N.C."/>
            <person name="Woyke T."/>
        </authorList>
    </citation>
    <scope>NUCLEOTIDE SEQUENCE</scope>
    <source>
        <strain evidence="2">GVMAG-M-3300027892-73</strain>
    </source>
</reference>
<sequence>MKVIKEIIRLLEKTEMRVISNASLKSKITKKYNEMFNKINSNYLNTFIFKSDSSITYFSDLCKNIKMLEKTEIALNQQLYKRQIATFLNGKRIKGNMVNIVKRRISYRLKRNITTIVYKIRAKYIKILKDLNAQYAISYLNNYENYPSNEIIVGSHVDNISIPYVSKKALLIGINYFNTANELSGCINDAQNLEKRLLKSGFGNINILTDKSMIKPTKNNILNGLKTLLTQSKKGDLLFFSFSGHGTRIADEDNEETDGKDEGIVTIESDLIVDDLLNEMIKRYLKPNVSLVVIMDCCHSGTILDLKYQYFNSDNYENNTFNSANAETVGEVIMISGCKDSQTSADAFINTSSQGAMTWALLKTLDENAELSWKDLLQKMRDALKQSQFDQIPQLSSGKPFDMNSKVFI</sequence>
<proteinExistence type="predicted"/>
<dbReference type="InterPro" id="IPR050452">
    <property type="entry name" value="Metacaspase"/>
</dbReference>
<dbReference type="GO" id="GO:0004197">
    <property type="term" value="F:cysteine-type endopeptidase activity"/>
    <property type="evidence" value="ECO:0007669"/>
    <property type="project" value="InterPro"/>
</dbReference>
<evidence type="ECO:0000259" key="1">
    <source>
        <dbReference type="Pfam" id="PF00656"/>
    </source>
</evidence>
<feature type="domain" description="Peptidase C14 caspase" evidence="1">
    <location>
        <begin position="167"/>
        <end position="398"/>
    </location>
</feature>
<dbReference type="GO" id="GO:0005737">
    <property type="term" value="C:cytoplasm"/>
    <property type="evidence" value="ECO:0007669"/>
    <property type="project" value="TreeGrafter"/>
</dbReference>
<organism evidence="2">
    <name type="scientific">viral metagenome</name>
    <dbReference type="NCBI Taxonomy" id="1070528"/>
    <lineage>
        <taxon>unclassified sequences</taxon>
        <taxon>metagenomes</taxon>
        <taxon>organismal metagenomes</taxon>
    </lineage>
</organism>
<dbReference type="AlphaFoldDB" id="A0A6C0LNW1"/>
<dbReference type="EMBL" id="MN740521">
    <property type="protein sequence ID" value="QHU30962.1"/>
    <property type="molecule type" value="Genomic_DNA"/>
</dbReference>
<accession>A0A6C0LNW1</accession>
<dbReference type="GO" id="GO:0006508">
    <property type="term" value="P:proteolysis"/>
    <property type="evidence" value="ECO:0007669"/>
    <property type="project" value="InterPro"/>
</dbReference>
<evidence type="ECO:0000313" key="2">
    <source>
        <dbReference type="EMBL" id="QHU30962.1"/>
    </source>
</evidence>
<name>A0A6C0LNW1_9ZZZZ</name>
<protein>
    <recommendedName>
        <fullName evidence="1">Peptidase C14 caspase domain-containing protein</fullName>
    </recommendedName>
</protein>
<dbReference type="InterPro" id="IPR029030">
    <property type="entry name" value="Caspase-like_dom_sf"/>
</dbReference>
<dbReference type="PANTHER" id="PTHR48104:SF30">
    <property type="entry name" value="METACASPASE-1"/>
    <property type="match status" value="1"/>
</dbReference>
<dbReference type="Gene3D" id="3.40.50.12660">
    <property type="match status" value="1"/>
</dbReference>
<dbReference type="Pfam" id="PF00656">
    <property type="entry name" value="Peptidase_C14"/>
    <property type="match status" value="1"/>
</dbReference>
<dbReference type="PANTHER" id="PTHR48104">
    <property type="entry name" value="METACASPASE-4"/>
    <property type="match status" value="1"/>
</dbReference>